<organism evidence="3 4">
    <name type="scientific">Cupriavidus campinensis</name>
    <dbReference type="NCBI Taxonomy" id="151783"/>
    <lineage>
        <taxon>Bacteria</taxon>
        <taxon>Pseudomonadati</taxon>
        <taxon>Pseudomonadota</taxon>
        <taxon>Betaproteobacteria</taxon>
        <taxon>Burkholderiales</taxon>
        <taxon>Burkholderiaceae</taxon>
        <taxon>Cupriavidus</taxon>
    </lineage>
</organism>
<evidence type="ECO:0000313" key="4">
    <source>
        <dbReference type="Proteomes" id="UP001056132"/>
    </source>
</evidence>
<evidence type="ECO:0000259" key="2">
    <source>
        <dbReference type="PROSITE" id="PS51078"/>
    </source>
</evidence>
<dbReference type="Pfam" id="PF01614">
    <property type="entry name" value="IclR_C"/>
    <property type="match status" value="1"/>
</dbReference>
<protein>
    <submittedName>
        <fullName evidence="3">MmgE/PrpD family protein</fullName>
    </submittedName>
</protein>
<feature type="domain" description="IclR-ED" evidence="2">
    <location>
        <begin position="1"/>
        <end position="161"/>
    </location>
</feature>
<dbReference type="RefSeq" id="WP_244844546.1">
    <property type="nucleotide sequence ID" value="NZ_CAJPVH010000005.1"/>
</dbReference>
<evidence type="ECO:0000256" key="1">
    <source>
        <dbReference type="SAM" id="MobiDB-lite"/>
    </source>
</evidence>
<dbReference type="EMBL" id="CP097331">
    <property type="protein sequence ID" value="URF06488.1"/>
    <property type="molecule type" value="Genomic_DNA"/>
</dbReference>
<dbReference type="Proteomes" id="UP001056132">
    <property type="component" value="Chromosome 2"/>
</dbReference>
<reference evidence="3" key="2">
    <citation type="submission" date="2022-05" db="EMBL/GenBank/DDBJ databases">
        <authorList>
            <person name="Kunte H.-J."/>
        </authorList>
    </citation>
    <scope>NUCLEOTIDE SEQUENCE</scope>
    <source>
        <strain evidence="3">G5</strain>
    </source>
</reference>
<dbReference type="GO" id="GO:0045892">
    <property type="term" value="P:negative regulation of DNA-templated transcription"/>
    <property type="evidence" value="ECO:0007669"/>
    <property type="project" value="TreeGrafter"/>
</dbReference>
<dbReference type="InterPro" id="IPR045336">
    <property type="entry name" value="MmgE_PrpD_N"/>
</dbReference>
<dbReference type="PANTHER" id="PTHR30136:SF35">
    <property type="entry name" value="HTH-TYPE TRANSCRIPTIONAL REGULATOR RV1719"/>
    <property type="match status" value="1"/>
</dbReference>
<reference evidence="3" key="1">
    <citation type="journal article" date="2022" name="Microbiol. Resour. Announc.">
        <title>Genome Sequence of Cupriavidus campinensis Strain G5, a Member of a Bacterial Consortium Capable of Polyethylene Degradation.</title>
        <authorList>
            <person name="Schneider B."/>
            <person name="Pfeiffer F."/>
            <person name="Dyall-Smith M."/>
            <person name="Kunte H.J."/>
        </authorList>
    </citation>
    <scope>NUCLEOTIDE SEQUENCE</scope>
    <source>
        <strain evidence="3">G5</strain>
    </source>
</reference>
<proteinExistence type="predicted"/>
<dbReference type="InterPro" id="IPR014757">
    <property type="entry name" value="Tscrpt_reg_IclR_C"/>
</dbReference>
<dbReference type="GO" id="GO:0003700">
    <property type="term" value="F:DNA-binding transcription factor activity"/>
    <property type="evidence" value="ECO:0007669"/>
    <property type="project" value="TreeGrafter"/>
</dbReference>
<accession>A0AAE9I4G6</accession>
<dbReference type="KEGG" id="ccam:M5D45_25660"/>
<gene>
    <name evidence="3" type="ORF">M5D45_25660</name>
</gene>
<dbReference type="InterPro" id="IPR050707">
    <property type="entry name" value="HTH_MetabolicPath_Reg"/>
</dbReference>
<feature type="region of interest" description="Disordered" evidence="1">
    <location>
        <begin position="1"/>
        <end position="20"/>
    </location>
</feature>
<dbReference type="GO" id="GO:0003677">
    <property type="term" value="F:DNA binding"/>
    <property type="evidence" value="ECO:0007669"/>
    <property type="project" value="TreeGrafter"/>
</dbReference>
<dbReference type="SUPFAM" id="SSF55781">
    <property type="entry name" value="GAF domain-like"/>
    <property type="match status" value="1"/>
</dbReference>
<dbReference type="InterPro" id="IPR029016">
    <property type="entry name" value="GAF-like_dom_sf"/>
</dbReference>
<dbReference type="Gene3D" id="3.30.450.40">
    <property type="match status" value="1"/>
</dbReference>
<evidence type="ECO:0000313" key="3">
    <source>
        <dbReference type="EMBL" id="URF06488.1"/>
    </source>
</evidence>
<dbReference type="PROSITE" id="PS51078">
    <property type="entry name" value="ICLR_ED"/>
    <property type="match status" value="1"/>
</dbReference>
<dbReference type="AlphaFoldDB" id="A0AAE9I4G6"/>
<name>A0AAE9I4G6_9BURK</name>
<sequence>MVGFPPGGTPDAIVQRPSKAVSEGLRNADLQRVVRQDGAREAALVNGTASHMLDFDDAHLQSRVHPSVPLWPAILAQAEGGRHHGITASMQQVRRLGYAINRGEWRPGVNGLAAPIFDGTGAVIAAVGISGPDTRLRPTRLRDLAAAVCEAAEQLSTGLGEFGPHASLLRVTNHWGGLR</sequence>
<dbReference type="Pfam" id="PF03972">
    <property type="entry name" value="MmgE_PrpD_N"/>
    <property type="match status" value="1"/>
</dbReference>
<dbReference type="PANTHER" id="PTHR30136">
    <property type="entry name" value="HELIX-TURN-HELIX TRANSCRIPTIONAL REGULATOR, ICLR FAMILY"/>
    <property type="match status" value="1"/>
</dbReference>